<accession>A0AAV4BPQ0</accession>
<dbReference type="EMBL" id="BLXT01005252">
    <property type="protein sequence ID" value="GFO21342.1"/>
    <property type="molecule type" value="Genomic_DNA"/>
</dbReference>
<evidence type="ECO:0000313" key="2">
    <source>
        <dbReference type="Proteomes" id="UP000735302"/>
    </source>
</evidence>
<protein>
    <submittedName>
        <fullName evidence="1">Uncharacterized protein</fullName>
    </submittedName>
</protein>
<sequence>MPSRVSFHYTPLSFPYPFSSHDGGISGTVARGVDGTVASESALIYARILLSQVRAPSPAPWSDGGPESLRSPC</sequence>
<evidence type="ECO:0000313" key="1">
    <source>
        <dbReference type="EMBL" id="GFO21342.1"/>
    </source>
</evidence>
<comment type="caution">
    <text evidence="1">The sequence shown here is derived from an EMBL/GenBank/DDBJ whole genome shotgun (WGS) entry which is preliminary data.</text>
</comment>
<keyword evidence="2" id="KW-1185">Reference proteome</keyword>
<gene>
    <name evidence="1" type="ORF">PoB_004784700</name>
</gene>
<organism evidence="1 2">
    <name type="scientific">Plakobranchus ocellatus</name>
    <dbReference type="NCBI Taxonomy" id="259542"/>
    <lineage>
        <taxon>Eukaryota</taxon>
        <taxon>Metazoa</taxon>
        <taxon>Spiralia</taxon>
        <taxon>Lophotrochozoa</taxon>
        <taxon>Mollusca</taxon>
        <taxon>Gastropoda</taxon>
        <taxon>Heterobranchia</taxon>
        <taxon>Euthyneura</taxon>
        <taxon>Panpulmonata</taxon>
        <taxon>Sacoglossa</taxon>
        <taxon>Placobranchoidea</taxon>
        <taxon>Plakobranchidae</taxon>
        <taxon>Plakobranchus</taxon>
    </lineage>
</organism>
<name>A0AAV4BPQ0_9GAST</name>
<proteinExistence type="predicted"/>
<reference evidence="1 2" key="1">
    <citation type="journal article" date="2021" name="Elife">
        <title>Chloroplast acquisition without the gene transfer in kleptoplastic sea slugs, Plakobranchus ocellatus.</title>
        <authorList>
            <person name="Maeda T."/>
            <person name="Takahashi S."/>
            <person name="Yoshida T."/>
            <person name="Shimamura S."/>
            <person name="Takaki Y."/>
            <person name="Nagai Y."/>
            <person name="Toyoda A."/>
            <person name="Suzuki Y."/>
            <person name="Arimoto A."/>
            <person name="Ishii H."/>
            <person name="Satoh N."/>
            <person name="Nishiyama T."/>
            <person name="Hasebe M."/>
            <person name="Maruyama T."/>
            <person name="Minagawa J."/>
            <person name="Obokata J."/>
            <person name="Shigenobu S."/>
        </authorList>
    </citation>
    <scope>NUCLEOTIDE SEQUENCE [LARGE SCALE GENOMIC DNA]</scope>
</reference>
<dbReference type="Proteomes" id="UP000735302">
    <property type="component" value="Unassembled WGS sequence"/>
</dbReference>
<dbReference type="AlphaFoldDB" id="A0AAV4BPQ0"/>